<dbReference type="SUPFAM" id="SSF117281">
    <property type="entry name" value="Kelch motif"/>
    <property type="match status" value="1"/>
</dbReference>
<reference evidence="2 3" key="1">
    <citation type="journal article" date="2018" name="PLoS ONE">
        <title>The draft genome of Kipferlia bialata reveals reductive genome evolution in fornicate parasites.</title>
        <authorList>
            <person name="Tanifuji G."/>
            <person name="Takabayashi S."/>
            <person name="Kume K."/>
            <person name="Takagi M."/>
            <person name="Nakayama T."/>
            <person name="Kamikawa R."/>
            <person name="Inagaki Y."/>
            <person name="Hashimoto T."/>
        </authorList>
    </citation>
    <scope>NUCLEOTIDE SEQUENCE [LARGE SCALE GENOMIC DNA]</scope>
    <source>
        <strain evidence="2">NY0173</strain>
    </source>
</reference>
<gene>
    <name evidence="2" type="ORF">KIPB_010009</name>
</gene>
<comment type="caution">
    <text evidence="2">The sequence shown here is derived from an EMBL/GenBank/DDBJ whole genome shotgun (WGS) entry which is preliminary data.</text>
</comment>
<dbReference type="InterPro" id="IPR015915">
    <property type="entry name" value="Kelch-typ_b-propeller"/>
</dbReference>
<dbReference type="Gene3D" id="2.120.10.80">
    <property type="entry name" value="Kelch-type beta propeller"/>
    <property type="match status" value="1"/>
</dbReference>
<dbReference type="Proteomes" id="UP000265618">
    <property type="component" value="Unassembled WGS sequence"/>
</dbReference>
<feature type="region of interest" description="Disordered" evidence="1">
    <location>
        <begin position="1"/>
        <end position="26"/>
    </location>
</feature>
<evidence type="ECO:0000313" key="2">
    <source>
        <dbReference type="EMBL" id="GIQ87875.1"/>
    </source>
</evidence>
<evidence type="ECO:0000313" key="3">
    <source>
        <dbReference type="Proteomes" id="UP000265618"/>
    </source>
</evidence>
<name>A0A9K3D3Z9_9EUKA</name>
<accession>A0A9K3D3Z9</accession>
<dbReference type="EMBL" id="BDIP01003576">
    <property type="protein sequence ID" value="GIQ87875.1"/>
    <property type="molecule type" value="Genomic_DNA"/>
</dbReference>
<evidence type="ECO:0000256" key="1">
    <source>
        <dbReference type="SAM" id="MobiDB-lite"/>
    </source>
</evidence>
<sequence>MVGGPTPSEPKRPAQNDTGTGTGTGIRAVGHTIEETLPLTVNAQGAMAVYRVLTLFREWCTLDDADGALVPRPNPLTAREAEELADVSFRYDDDDTASFVVDLHSAIRWGIRNMTPAEVDGIHDPQPLMRWVEGRYHIVTGRVSVELVTEVMGALFKLIGVVMGMDGVINPDVEESSSAGDVYADCLDGEGYGQEEWVDEEGLTFDDRVRRDMNAPPHVASEANLAEEAYVHSHACLYDLICFLHNMGQGCWAPGGPGHLVCANKGCNCYIRYTTEGSEGYLLVSPVCGAGTANGMHSHSFVERSLRPRAQGPKRALLVAHSMDSGVTPDDDPVITFNCPSVTCPLPGREVLIVTQAPRRPEERQLMLSRGERVDAPTAAGLVSLTDLHSTGPLHRMLESDPIPLHPFFSEGHLDVSATYTGGKVYVYGGKVEADETDEERGVRGWLLNPAGHKTAVLYDRTLIRNRLLVLDMATHTWQEVIPGDTAQTQGEWPPAMDPPTHMVEYDDKVWLFGIPHHKRRCRERGKPQTWCLDPDTHIWSMVDLNLQCDGVARVCVCRDTLHLWVYEYRGDVPKGDCATHLVYSPREGLVVSDAANVYAAAAPSPLSTLGSYVVGRHPQNNSLAMVSADPEGLIVFDPVQCVWVPATSHGSDIESMTESGLVPFGPDSCLLYSIGYDTAASEATFSRVVMRTPPCAYYPYAAQEGEEFRWALPREGVPHPWRASVDHRQGRNPLDVFMGL</sequence>
<dbReference type="AlphaFoldDB" id="A0A9K3D3Z9"/>
<proteinExistence type="predicted"/>
<organism evidence="2 3">
    <name type="scientific">Kipferlia bialata</name>
    <dbReference type="NCBI Taxonomy" id="797122"/>
    <lineage>
        <taxon>Eukaryota</taxon>
        <taxon>Metamonada</taxon>
        <taxon>Carpediemonas-like organisms</taxon>
        <taxon>Kipferlia</taxon>
    </lineage>
</organism>
<keyword evidence="3" id="KW-1185">Reference proteome</keyword>
<protein>
    <submittedName>
        <fullName evidence="2">Uncharacterized protein</fullName>
    </submittedName>
</protein>